<evidence type="ECO:0000313" key="1">
    <source>
        <dbReference type="EMBL" id="CAB4927385.1"/>
    </source>
</evidence>
<proteinExistence type="predicted"/>
<accession>A0A6J7I911</accession>
<organism evidence="1">
    <name type="scientific">freshwater metagenome</name>
    <dbReference type="NCBI Taxonomy" id="449393"/>
    <lineage>
        <taxon>unclassified sequences</taxon>
        <taxon>metagenomes</taxon>
        <taxon>ecological metagenomes</taxon>
    </lineage>
</organism>
<sequence>MMAKPCSYRAGAIQFGKPCRREFSFGTGDASGKCIEQRPCLNQTSAIDRDHDLSDCLGKLGELRVVGGESIAIHVLILSNTCSICKAIRPIFPALSTPRRNHFSDQAP</sequence>
<reference evidence="1" key="1">
    <citation type="submission" date="2020-05" db="EMBL/GenBank/DDBJ databases">
        <authorList>
            <person name="Chiriac C."/>
            <person name="Salcher M."/>
            <person name="Ghai R."/>
            <person name="Kavagutti S V."/>
        </authorList>
    </citation>
    <scope>NUCLEOTIDE SEQUENCE</scope>
</reference>
<protein>
    <submittedName>
        <fullName evidence="1">Unannotated protein</fullName>
    </submittedName>
</protein>
<dbReference type="EMBL" id="CAFBNC010000014">
    <property type="protein sequence ID" value="CAB4927385.1"/>
    <property type="molecule type" value="Genomic_DNA"/>
</dbReference>
<dbReference type="AlphaFoldDB" id="A0A6J7I911"/>
<gene>
    <name evidence="1" type="ORF">UFOPK3733_00458</name>
</gene>
<name>A0A6J7I911_9ZZZZ</name>